<name>A0A8H7VL04_9FUNG</name>
<protein>
    <submittedName>
        <fullName evidence="2">Uncharacterized protein</fullName>
    </submittedName>
</protein>
<dbReference type="Proteomes" id="UP000646827">
    <property type="component" value="Unassembled WGS sequence"/>
</dbReference>
<reference evidence="2 3" key="1">
    <citation type="submission" date="2020-12" db="EMBL/GenBank/DDBJ databases">
        <title>Metabolic potential, ecology and presence of endohyphal bacteria is reflected in genomic diversity of Mucoromycotina.</title>
        <authorList>
            <person name="Muszewska A."/>
            <person name="Okrasinska A."/>
            <person name="Steczkiewicz K."/>
            <person name="Drgas O."/>
            <person name="Orlowska M."/>
            <person name="Perlinska-Lenart U."/>
            <person name="Aleksandrzak-Piekarczyk T."/>
            <person name="Szatraj K."/>
            <person name="Zielenkiewicz U."/>
            <person name="Pilsyk S."/>
            <person name="Malc E."/>
            <person name="Mieczkowski P."/>
            <person name="Kruszewska J.S."/>
            <person name="Biernat P."/>
            <person name="Pawlowska J."/>
        </authorList>
    </citation>
    <scope>NUCLEOTIDE SEQUENCE [LARGE SCALE GENOMIC DNA]</scope>
    <source>
        <strain evidence="2 3">CBS 142.35</strain>
    </source>
</reference>
<feature type="compositionally biased region" description="Low complexity" evidence="1">
    <location>
        <begin position="75"/>
        <end position="102"/>
    </location>
</feature>
<proteinExistence type="predicted"/>
<accession>A0A8H7VL04</accession>
<dbReference type="EMBL" id="JAEPRB010000042">
    <property type="protein sequence ID" value="KAG2224465.1"/>
    <property type="molecule type" value="Genomic_DNA"/>
</dbReference>
<feature type="region of interest" description="Disordered" evidence="1">
    <location>
        <begin position="47"/>
        <end position="102"/>
    </location>
</feature>
<feature type="compositionally biased region" description="Low complexity" evidence="1">
    <location>
        <begin position="47"/>
        <end position="62"/>
    </location>
</feature>
<keyword evidence="3" id="KW-1185">Reference proteome</keyword>
<comment type="caution">
    <text evidence="2">The sequence shown here is derived from an EMBL/GenBank/DDBJ whole genome shotgun (WGS) entry which is preliminary data.</text>
</comment>
<evidence type="ECO:0000256" key="1">
    <source>
        <dbReference type="SAM" id="MobiDB-lite"/>
    </source>
</evidence>
<organism evidence="2 3">
    <name type="scientific">Circinella minor</name>
    <dbReference type="NCBI Taxonomy" id="1195481"/>
    <lineage>
        <taxon>Eukaryota</taxon>
        <taxon>Fungi</taxon>
        <taxon>Fungi incertae sedis</taxon>
        <taxon>Mucoromycota</taxon>
        <taxon>Mucoromycotina</taxon>
        <taxon>Mucoromycetes</taxon>
        <taxon>Mucorales</taxon>
        <taxon>Lichtheimiaceae</taxon>
        <taxon>Circinella</taxon>
    </lineage>
</organism>
<sequence>MADYKYGKAHTSDDANTGHCVLLLPIYRGTVKWALYMAFLVLDTNNNKSNKSNNNISSITTTAAPQHQQQKHHSISNSSTTASATAAPQQQQHHSNSININNSTIRHITTMVNDYFR</sequence>
<evidence type="ECO:0000313" key="2">
    <source>
        <dbReference type="EMBL" id="KAG2224465.1"/>
    </source>
</evidence>
<gene>
    <name evidence="2" type="ORF">INT45_010531</name>
</gene>
<dbReference type="AlphaFoldDB" id="A0A8H7VL04"/>
<evidence type="ECO:0000313" key="3">
    <source>
        <dbReference type="Proteomes" id="UP000646827"/>
    </source>
</evidence>